<gene>
    <name evidence="15" type="primary">ZNF341</name>
</gene>
<evidence type="ECO:0000256" key="8">
    <source>
        <dbReference type="ARBA" id="ARBA00023125"/>
    </source>
</evidence>
<organism evidence="15">
    <name type="scientific">Hydra vulgaris</name>
    <name type="common">Hydra</name>
    <name type="synonym">Hydra attenuata</name>
    <dbReference type="NCBI Taxonomy" id="6087"/>
    <lineage>
        <taxon>Eukaryota</taxon>
        <taxon>Metazoa</taxon>
        <taxon>Cnidaria</taxon>
        <taxon>Hydrozoa</taxon>
        <taxon>Hydroidolina</taxon>
        <taxon>Anthoathecata</taxon>
        <taxon>Aplanulata</taxon>
        <taxon>Hydridae</taxon>
        <taxon>Hydra</taxon>
    </lineage>
</organism>
<evidence type="ECO:0000256" key="6">
    <source>
        <dbReference type="ARBA" id="ARBA00022833"/>
    </source>
</evidence>
<dbReference type="SMART" id="SM00355">
    <property type="entry name" value="ZnF_C2H2"/>
    <property type="match status" value="9"/>
</dbReference>
<dbReference type="InterPro" id="IPR013087">
    <property type="entry name" value="Znf_C2H2_type"/>
</dbReference>
<evidence type="ECO:0000256" key="13">
    <source>
        <dbReference type="SAM" id="MobiDB-lite"/>
    </source>
</evidence>
<dbReference type="PANTHER" id="PTHR16515:SF2">
    <property type="entry name" value="PR DOMAIN ZINC FINGER PROTEIN 4"/>
    <property type="match status" value="1"/>
</dbReference>
<accession>T2M600</accession>
<dbReference type="Gene3D" id="3.30.160.60">
    <property type="entry name" value="Classic Zinc Finger"/>
    <property type="match status" value="5"/>
</dbReference>
<feature type="domain" description="C2H2-type" evidence="14">
    <location>
        <begin position="578"/>
        <end position="602"/>
    </location>
</feature>
<keyword evidence="7" id="KW-0805">Transcription regulation</keyword>
<feature type="compositionally biased region" description="Basic residues" evidence="13">
    <location>
        <begin position="341"/>
        <end position="351"/>
    </location>
</feature>
<feature type="region of interest" description="Disordered" evidence="13">
    <location>
        <begin position="332"/>
        <end position="365"/>
    </location>
</feature>
<feature type="domain" description="C2H2-type" evidence="14">
    <location>
        <begin position="487"/>
        <end position="515"/>
    </location>
</feature>
<evidence type="ECO:0000256" key="12">
    <source>
        <dbReference type="SAM" id="Coils"/>
    </source>
</evidence>
<evidence type="ECO:0000256" key="3">
    <source>
        <dbReference type="ARBA" id="ARBA00022723"/>
    </source>
</evidence>
<dbReference type="SUPFAM" id="SSF57667">
    <property type="entry name" value="beta-beta-alpha zinc fingers"/>
    <property type="match status" value="4"/>
</dbReference>
<sequence length="899" mass="102725">MESLRNVSIHFDSTLPQIQNGDSLGDHVEEMDEVKPIMNEDQHKKNQKLDRQFNSLPNLVYSQNNQQKQKHLLSVSEQSYSIQQGNSHIYSPHWSRSLEQSDQQYVHSESYLSSGQNYTNNGGFQYTSATFGGHAGMFDFSKLVSTATPSINNYDSTSNDISVSHLQNSDQLEQHYVSENDEVTAEDKRDQEEVIGENDLSGEDEDVHQCGRCKQIFQKLQDYISHKASKVCKPSNSSKSVLHNSIILENQNILLAAAKNTIFRDSFMSLESEQKDDTQIKENEQLPVQETSKFDQTIQVKKRGRGRPPGKSYLHFETNKDKITAVDCMQEMEEGGSMPPKAKRKSRPPRRHNPDPSPHSSNLTQQESVMLSTIDDVSGLPTVENIHKFFSLSKGRGRGRGRSRHPLHRCPICQLLFPSRTTMMEHRRKHTKLFKCKICNEGFYTEDKLERHSTKETHSYPCDQCERLFTNKAALVRHKLLHSDKEQKCELCAKSFKTPRDLKNHMLGMHSATQDFLCEVCGKGFSRREKLKRHLMIHAPDRPIFPCPFKNHVGCEKTFYRKDKLTRHLYSHSKVKPFKCEQCDKSFARTDNLREHIRSHTGVFRYYCTVCGKGQPGPKKFIQHMYKQHNVENPEIPKPFEELAPEPLIQQHKAVVEAETAARLARAASNLKKEREKDQHKYRKDDIDSQDCIDPSQHHITLATMSNLALQTVNGSTYLTSPNSQDGSGDQQQTRTTLETLYTINQHSGNSPQFQIARQVPESVVRQINESILRESLARESNLRESSQSVIRQLTTEETNHLQETLDRQLESTQLNSESLRRQIDAAQHQQDLPHGITVEAEGNIPVSNRGLQLFTQGVLPGNLQFTTLLNSDLVAIGDTVIRSQNGMPIFQQRFGPSQ</sequence>
<comment type="similarity">
    <text evidence="2">Belongs to the krueppel C2H2-type zinc-finger protein family.</text>
</comment>
<keyword evidence="12" id="KW-0175">Coiled coil</keyword>
<evidence type="ECO:0000256" key="9">
    <source>
        <dbReference type="ARBA" id="ARBA00023163"/>
    </source>
</evidence>
<dbReference type="EMBL" id="HAAD01001317">
    <property type="protein sequence ID" value="CDG67549.1"/>
    <property type="molecule type" value="mRNA"/>
</dbReference>
<keyword evidence="3" id="KW-0479">Metal-binding</keyword>
<evidence type="ECO:0000256" key="10">
    <source>
        <dbReference type="ARBA" id="ARBA00023242"/>
    </source>
</evidence>
<feature type="compositionally biased region" description="Basic and acidic residues" evidence="13">
    <location>
        <begin position="671"/>
        <end position="687"/>
    </location>
</feature>
<evidence type="ECO:0000313" key="15">
    <source>
        <dbReference type="EMBL" id="CDG67549.1"/>
    </source>
</evidence>
<feature type="domain" description="C2H2-type" evidence="14">
    <location>
        <begin position="408"/>
        <end position="431"/>
    </location>
</feature>
<dbReference type="Pfam" id="PF13912">
    <property type="entry name" value="zf-C2H2_6"/>
    <property type="match status" value="2"/>
</dbReference>
<feature type="region of interest" description="Disordered" evidence="13">
    <location>
        <begin position="668"/>
        <end position="690"/>
    </location>
</feature>
<evidence type="ECO:0000256" key="11">
    <source>
        <dbReference type="PROSITE-ProRule" id="PRU00042"/>
    </source>
</evidence>
<protein>
    <submittedName>
        <fullName evidence="15">Zinc finger protein 341</fullName>
    </submittedName>
</protein>
<comment type="subcellular location">
    <subcellularLocation>
        <location evidence="1">Nucleus</location>
    </subcellularLocation>
</comment>
<keyword evidence="8" id="KW-0238">DNA-binding</keyword>
<dbReference type="InterPro" id="IPR036236">
    <property type="entry name" value="Znf_C2H2_sf"/>
</dbReference>
<feature type="domain" description="C2H2-type" evidence="14">
    <location>
        <begin position="434"/>
        <end position="459"/>
    </location>
</feature>
<dbReference type="GO" id="GO:0003677">
    <property type="term" value="F:DNA binding"/>
    <property type="evidence" value="ECO:0007669"/>
    <property type="project" value="UniProtKB-KW"/>
</dbReference>
<dbReference type="PROSITE" id="PS50157">
    <property type="entry name" value="ZINC_FINGER_C2H2_2"/>
    <property type="match status" value="8"/>
</dbReference>
<proteinExistence type="evidence at transcript level"/>
<keyword evidence="4" id="KW-0677">Repeat</keyword>
<keyword evidence="9" id="KW-0804">Transcription</keyword>
<dbReference type="Pfam" id="PF00096">
    <property type="entry name" value="zf-C2H2"/>
    <property type="match status" value="3"/>
</dbReference>
<keyword evidence="6" id="KW-0862">Zinc</keyword>
<feature type="domain" description="C2H2-type" evidence="14">
    <location>
        <begin position="516"/>
        <end position="543"/>
    </location>
</feature>
<name>T2M600_HYDVU</name>
<dbReference type="GO" id="GO:0005634">
    <property type="term" value="C:nucleus"/>
    <property type="evidence" value="ECO:0007669"/>
    <property type="project" value="UniProtKB-SubCell"/>
</dbReference>
<dbReference type="GO" id="GO:0010468">
    <property type="term" value="P:regulation of gene expression"/>
    <property type="evidence" value="ECO:0007669"/>
    <property type="project" value="TreeGrafter"/>
</dbReference>
<dbReference type="PANTHER" id="PTHR16515">
    <property type="entry name" value="PR DOMAIN ZINC FINGER PROTEIN"/>
    <property type="match status" value="1"/>
</dbReference>
<evidence type="ECO:0000256" key="1">
    <source>
        <dbReference type="ARBA" id="ARBA00004123"/>
    </source>
</evidence>
<feature type="region of interest" description="Disordered" evidence="13">
    <location>
        <begin position="272"/>
        <end position="315"/>
    </location>
</feature>
<evidence type="ECO:0000259" key="14">
    <source>
        <dbReference type="PROSITE" id="PS50157"/>
    </source>
</evidence>
<dbReference type="OrthoDB" id="7295497at2759"/>
<evidence type="ECO:0000256" key="5">
    <source>
        <dbReference type="ARBA" id="ARBA00022771"/>
    </source>
</evidence>
<keyword evidence="5 11" id="KW-0863">Zinc-finger</keyword>
<feature type="coiled-coil region" evidence="12">
    <location>
        <begin position="803"/>
        <end position="830"/>
    </location>
</feature>
<evidence type="ECO:0000256" key="7">
    <source>
        <dbReference type="ARBA" id="ARBA00023015"/>
    </source>
</evidence>
<feature type="domain" description="C2H2-type" evidence="14">
    <location>
        <begin position="545"/>
        <end position="577"/>
    </location>
</feature>
<evidence type="ECO:0000256" key="4">
    <source>
        <dbReference type="ARBA" id="ARBA00022737"/>
    </source>
</evidence>
<dbReference type="PROSITE" id="PS00028">
    <property type="entry name" value="ZINC_FINGER_C2H2_1"/>
    <property type="match status" value="6"/>
</dbReference>
<feature type="compositionally biased region" description="Basic and acidic residues" evidence="13">
    <location>
        <begin position="272"/>
        <end position="284"/>
    </location>
</feature>
<dbReference type="FunFam" id="3.30.160.60:FF:000446">
    <property type="entry name" value="Zinc finger protein"/>
    <property type="match status" value="1"/>
</dbReference>
<dbReference type="GO" id="GO:0008270">
    <property type="term" value="F:zinc ion binding"/>
    <property type="evidence" value="ECO:0007669"/>
    <property type="project" value="UniProtKB-KW"/>
</dbReference>
<reference evidence="15" key="1">
    <citation type="journal article" date="2013" name="Genome Biol. Evol.">
        <title>Punctuated emergences of genetic and phenotypic innovations in eumetazoan, bilaterian, euteleostome, and hominidae ancestors.</title>
        <authorList>
            <person name="Wenger Y."/>
            <person name="Galliot B."/>
        </authorList>
    </citation>
    <scope>NUCLEOTIDE SEQUENCE</scope>
    <source>
        <tissue evidence="15">Whole animals</tissue>
    </source>
</reference>
<keyword evidence="10" id="KW-0539">Nucleus</keyword>
<dbReference type="AlphaFoldDB" id="T2M600"/>
<feature type="compositionally biased region" description="Polar residues" evidence="13">
    <location>
        <begin position="286"/>
        <end position="299"/>
    </location>
</feature>
<feature type="domain" description="C2H2-type" evidence="14">
    <location>
        <begin position="606"/>
        <end position="634"/>
    </location>
</feature>
<feature type="domain" description="C2H2-type" evidence="14">
    <location>
        <begin position="460"/>
        <end position="487"/>
    </location>
</feature>
<dbReference type="KEGG" id="hmg:100201228"/>
<evidence type="ECO:0000256" key="2">
    <source>
        <dbReference type="ARBA" id="ARBA00006991"/>
    </source>
</evidence>
<dbReference type="FunFam" id="3.30.160.60:FF:001156">
    <property type="entry name" value="Zinc finger protein 407"/>
    <property type="match status" value="1"/>
</dbReference>
<dbReference type="InterPro" id="IPR050331">
    <property type="entry name" value="Zinc_finger"/>
</dbReference>